<gene>
    <name evidence="2" type="ORF">BaRGS_00004218</name>
</gene>
<dbReference type="Proteomes" id="UP001519460">
    <property type="component" value="Unassembled WGS sequence"/>
</dbReference>
<dbReference type="EMBL" id="JACVVK020000015">
    <property type="protein sequence ID" value="KAK7504352.1"/>
    <property type="molecule type" value="Genomic_DNA"/>
</dbReference>
<organism evidence="2 3">
    <name type="scientific">Batillaria attramentaria</name>
    <dbReference type="NCBI Taxonomy" id="370345"/>
    <lineage>
        <taxon>Eukaryota</taxon>
        <taxon>Metazoa</taxon>
        <taxon>Spiralia</taxon>
        <taxon>Lophotrochozoa</taxon>
        <taxon>Mollusca</taxon>
        <taxon>Gastropoda</taxon>
        <taxon>Caenogastropoda</taxon>
        <taxon>Sorbeoconcha</taxon>
        <taxon>Cerithioidea</taxon>
        <taxon>Batillariidae</taxon>
        <taxon>Batillaria</taxon>
    </lineage>
</organism>
<sequence length="106" mass="12070">MKCVQRYLRRTHIINFYCSHADVTSTQKHDNNLWIPLHNCEHGAYNLPIKSALYSIQCRKSVADRLRGQYGQPQTDPREVMKDTESASLKSCSSKTLAKKTPSSSV</sequence>
<evidence type="ECO:0000256" key="1">
    <source>
        <dbReference type="SAM" id="MobiDB-lite"/>
    </source>
</evidence>
<protein>
    <submittedName>
        <fullName evidence="2">Uncharacterized protein</fullName>
    </submittedName>
</protein>
<evidence type="ECO:0000313" key="3">
    <source>
        <dbReference type="Proteomes" id="UP001519460"/>
    </source>
</evidence>
<proteinExistence type="predicted"/>
<reference evidence="2 3" key="1">
    <citation type="journal article" date="2023" name="Sci. Data">
        <title>Genome assembly of the Korean intertidal mud-creeper Batillaria attramentaria.</title>
        <authorList>
            <person name="Patra A.K."/>
            <person name="Ho P.T."/>
            <person name="Jun S."/>
            <person name="Lee S.J."/>
            <person name="Kim Y."/>
            <person name="Won Y.J."/>
        </authorList>
    </citation>
    <scope>NUCLEOTIDE SEQUENCE [LARGE SCALE GENOMIC DNA]</scope>
    <source>
        <strain evidence="2">Wonlab-2016</strain>
    </source>
</reference>
<comment type="caution">
    <text evidence="2">The sequence shown here is derived from an EMBL/GenBank/DDBJ whole genome shotgun (WGS) entry which is preliminary data.</text>
</comment>
<feature type="compositionally biased region" description="Polar residues" evidence="1">
    <location>
        <begin position="86"/>
        <end position="106"/>
    </location>
</feature>
<name>A0ABD0LY58_9CAEN</name>
<accession>A0ABD0LY58</accession>
<feature type="compositionally biased region" description="Basic and acidic residues" evidence="1">
    <location>
        <begin position="76"/>
        <end position="85"/>
    </location>
</feature>
<evidence type="ECO:0000313" key="2">
    <source>
        <dbReference type="EMBL" id="KAK7504352.1"/>
    </source>
</evidence>
<feature type="region of interest" description="Disordered" evidence="1">
    <location>
        <begin position="67"/>
        <end position="106"/>
    </location>
</feature>
<dbReference type="AlphaFoldDB" id="A0ABD0LY58"/>
<keyword evidence="3" id="KW-1185">Reference proteome</keyword>